<organism evidence="2 3">
    <name type="scientific">Lachancea lanzarotensis</name>
    <dbReference type="NCBI Taxonomy" id="1245769"/>
    <lineage>
        <taxon>Eukaryota</taxon>
        <taxon>Fungi</taxon>
        <taxon>Dikarya</taxon>
        <taxon>Ascomycota</taxon>
        <taxon>Saccharomycotina</taxon>
        <taxon>Saccharomycetes</taxon>
        <taxon>Saccharomycetales</taxon>
        <taxon>Saccharomycetaceae</taxon>
        <taxon>Lachancea</taxon>
    </lineage>
</organism>
<gene>
    <name evidence="2" type="ORF">LALA0_S01e06458g</name>
</gene>
<protein>
    <submittedName>
        <fullName evidence="2">LALA0S01e06458g1_1</fullName>
    </submittedName>
</protein>
<dbReference type="AlphaFoldDB" id="A0A0C7N150"/>
<feature type="compositionally biased region" description="Basic and acidic residues" evidence="1">
    <location>
        <begin position="1"/>
        <end position="10"/>
    </location>
</feature>
<dbReference type="HOGENOM" id="CLU_956672_0_0_1"/>
<feature type="region of interest" description="Disordered" evidence="1">
    <location>
        <begin position="1"/>
        <end position="66"/>
    </location>
</feature>
<proteinExistence type="predicted"/>
<evidence type="ECO:0000313" key="2">
    <source>
        <dbReference type="EMBL" id="CEP60252.1"/>
    </source>
</evidence>
<evidence type="ECO:0000313" key="3">
    <source>
        <dbReference type="Proteomes" id="UP000054304"/>
    </source>
</evidence>
<dbReference type="Pfam" id="PF10434">
    <property type="entry name" value="MAM1"/>
    <property type="match status" value="1"/>
</dbReference>
<feature type="compositionally biased region" description="Basic residues" evidence="1">
    <location>
        <begin position="14"/>
        <end position="27"/>
    </location>
</feature>
<dbReference type="Proteomes" id="UP000054304">
    <property type="component" value="Unassembled WGS sequence"/>
</dbReference>
<accession>A0A0C7N150</accession>
<dbReference type="InterPro" id="IPR018847">
    <property type="entry name" value="Monopolin_cplx_su_Mam1"/>
</dbReference>
<evidence type="ECO:0000256" key="1">
    <source>
        <dbReference type="SAM" id="MobiDB-lite"/>
    </source>
</evidence>
<feature type="region of interest" description="Disordered" evidence="1">
    <location>
        <begin position="250"/>
        <end position="291"/>
    </location>
</feature>
<dbReference type="OrthoDB" id="4036065at2759"/>
<name>A0A0C7N150_9SACH</name>
<reference evidence="2 3" key="1">
    <citation type="submission" date="2014-12" db="EMBL/GenBank/DDBJ databases">
        <authorList>
            <person name="Neuveglise Cecile"/>
        </authorList>
    </citation>
    <scope>NUCLEOTIDE SEQUENCE [LARGE SCALE GENOMIC DNA]</scope>
    <source>
        <strain evidence="2 3">CBS 12615</strain>
    </source>
</reference>
<keyword evidence="3" id="KW-1185">Reference proteome</keyword>
<sequence>MKVLRSKDTNVHYSKARKAYKVGKKSKLTGSDKKLIQSPTGKGSVDKNAQADLDKENIDDPWDNLPSDSENLTQIAKLESLPSPTPLSQHTLEQVQFVLCEKEMETMPCSHPFCEKLRAVKLTLPEFRNLLLFDFEMIPKQFESEMVNLRNGCYRQQVYRGLWPDWKLSLNGEEKSENYQDFPLRQLFIGESSPGKLKSTISSLQTSDRVRSRRLTMPRSQLARRNQVTDFNEPFDSGELLRDSSSLSMSIDGQQTEAHHFEHKEKGPNRRSRLACLLSKEPRKTKRKNSV</sequence>
<feature type="compositionally biased region" description="Basic and acidic residues" evidence="1">
    <location>
        <begin position="257"/>
        <end position="268"/>
    </location>
</feature>
<dbReference type="GeneID" id="34683628"/>
<dbReference type="EMBL" id="LN736360">
    <property type="protein sequence ID" value="CEP60252.1"/>
    <property type="molecule type" value="Genomic_DNA"/>
</dbReference>
<dbReference type="RefSeq" id="XP_022626497.1">
    <property type="nucleotide sequence ID" value="XM_022774396.1"/>
</dbReference>